<keyword evidence="1" id="KW-0560">Oxidoreductase</keyword>
<gene>
    <name evidence="3" type="ORF">ACFQ16_19320</name>
</gene>
<name>A0ABW3FZ24_9PSEU</name>
<dbReference type="SUPFAM" id="SSF51430">
    <property type="entry name" value="NAD(P)-linked oxidoreductase"/>
    <property type="match status" value="1"/>
</dbReference>
<sequence length="283" mass="30566">MRFRALGRRGPTTSALGVSVPAPIPGDGRAVEDADVAAALTAAVDAGITFVDTADPRGTGHCERLVRTVLSRRRDRIVLGTAFGGRRSATGTVIPGQGRPEQCARALDAGLARLGTDHVDLHCLLDEDPTTPIEETVDALGRFVRAGKIRHIGLPALPAETIRRAHRVHPITAVHAEYSLFDRAAERTVLPVCRELGIGFLARPRAADPLRGTRAPHRDLVEFAHELGCTTGQLALAWLLHRDVLPLVPALDLEDVRFLARTPQLRVEPEVLHRLDALHDPAA</sequence>
<dbReference type="Proteomes" id="UP001597018">
    <property type="component" value="Unassembled WGS sequence"/>
</dbReference>
<dbReference type="EMBL" id="JBHTIW010000016">
    <property type="protein sequence ID" value="MFD0921899.1"/>
    <property type="molecule type" value="Genomic_DNA"/>
</dbReference>
<protein>
    <submittedName>
        <fullName evidence="3">Aldo/keto reductase</fullName>
    </submittedName>
</protein>
<accession>A0ABW3FZ24</accession>
<dbReference type="Pfam" id="PF00248">
    <property type="entry name" value="Aldo_ket_red"/>
    <property type="match status" value="1"/>
</dbReference>
<comment type="caution">
    <text evidence="3">The sequence shown here is derived from an EMBL/GenBank/DDBJ whole genome shotgun (WGS) entry which is preliminary data.</text>
</comment>
<proteinExistence type="predicted"/>
<reference evidence="4" key="1">
    <citation type="journal article" date="2019" name="Int. J. Syst. Evol. Microbiol.">
        <title>The Global Catalogue of Microorganisms (GCM) 10K type strain sequencing project: providing services to taxonomists for standard genome sequencing and annotation.</title>
        <authorList>
            <consortium name="The Broad Institute Genomics Platform"/>
            <consortium name="The Broad Institute Genome Sequencing Center for Infectious Disease"/>
            <person name="Wu L."/>
            <person name="Ma J."/>
        </authorList>
    </citation>
    <scope>NUCLEOTIDE SEQUENCE [LARGE SCALE GENOMIC DNA]</scope>
    <source>
        <strain evidence="4">CCUG 56401</strain>
    </source>
</reference>
<organism evidence="3 4">
    <name type="scientific">Saccharopolyspora rosea</name>
    <dbReference type="NCBI Taxonomy" id="524884"/>
    <lineage>
        <taxon>Bacteria</taxon>
        <taxon>Bacillati</taxon>
        <taxon>Actinomycetota</taxon>
        <taxon>Actinomycetes</taxon>
        <taxon>Pseudonocardiales</taxon>
        <taxon>Pseudonocardiaceae</taxon>
        <taxon>Saccharopolyspora</taxon>
    </lineage>
</organism>
<dbReference type="Gene3D" id="3.20.20.100">
    <property type="entry name" value="NADP-dependent oxidoreductase domain"/>
    <property type="match status" value="1"/>
</dbReference>
<dbReference type="RefSeq" id="WP_263253288.1">
    <property type="nucleotide sequence ID" value="NZ_BAABLT010000051.1"/>
</dbReference>
<feature type="domain" description="NADP-dependent oxidoreductase" evidence="2">
    <location>
        <begin position="28"/>
        <end position="256"/>
    </location>
</feature>
<dbReference type="PANTHER" id="PTHR43625:SF40">
    <property type="entry name" value="ALDO-KETO REDUCTASE YAKC [NADP(+)]"/>
    <property type="match status" value="1"/>
</dbReference>
<evidence type="ECO:0000259" key="2">
    <source>
        <dbReference type="Pfam" id="PF00248"/>
    </source>
</evidence>
<dbReference type="InterPro" id="IPR050791">
    <property type="entry name" value="Aldo-Keto_reductase"/>
</dbReference>
<dbReference type="InterPro" id="IPR036812">
    <property type="entry name" value="NAD(P)_OxRdtase_dom_sf"/>
</dbReference>
<evidence type="ECO:0000256" key="1">
    <source>
        <dbReference type="ARBA" id="ARBA00023002"/>
    </source>
</evidence>
<evidence type="ECO:0000313" key="3">
    <source>
        <dbReference type="EMBL" id="MFD0921899.1"/>
    </source>
</evidence>
<dbReference type="InterPro" id="IPR023210">
    <property type="entry name" value="NADP_OxRdtase_dom"/>
</dbReference>
<evidence type="ECO:0000313" key="4">
    <source>
        <dbReference type="Proteomes" id="UP001597018"/>
    </source>
</evidence>
<dbReference type="PANTHER" id="PTHR43625">
    <property type="entry name" value="AFLATOXIN B1 ALDEHYDE REDUCTASE"/>
    <property type="match status" value="1"/>
</dbReference>
<keyword evidence="4" id="KW-1185">Reference proteome</keyword>